<comment type="caution">
    <text evidence="2">The sequence shown here is derived from an EMBL/GenBank/DDBJ whole genome shotgun (WGS) entry which is preliminary data.</text>
</comment>
<proteinExistence type="predicted"/>
<feature type="region of interest" description="Disordered" evidence="1">
    <location>
        <begin position="19"/>
        <end position="38"/>
    </location>
</feature>
<evidence type="ECO:0000256" key="1">
    <source>
        <dbReference type="SAM" id="MobiDB-lite"/>
    </source>
</evidence>
<dbReference type="Proteomes" id="UP001596104">
    <property type="component" value="Unassembled WGS sequence"/>
</dbReference>
<keyword evidence="3" id="KW-1185">Reference proteome</keyword>
<gene>
    <name evidence="2" type="ORF">ACFPPC_18015</name>
</gene>
<evidence type="ECO:0000313" key="3">
    <source>
        <dbReference type="Proteomes" id="UP001596104"/>
    </source>
</evidence>
<dbReference type="RefSeq" id="WP_377009914.1">
    <property type="nucleotide sequence ID" value="NZ_JBHSLV010000031.1"/>
</dbReference>
<evidence type="ECO:0008006" key="4">
    <source>
        <dbReference type="Google" id="ProtNLM"/>
    </source>
</evidence>
<reference evidence="3" key="1">
    <citation type="journal article" date="2019" name="Int. J. Syst. Evol. Microbiol.">
        <title>The Global Catalogue of Microorganisms (GCM) 10K type strain sequencing project: providing services to taxonomists for standard genome sequencing and annotation.</title>
        <authorList>
            <consortium name="The Broad Institute Genomics Platform"/>
            <consortium name="The Broad Institute Genome Sequencing Center for Infectious Disease"/>
            <person name="Wu L."/>
            <person name="Ma J."/>
        </authorList>
    </citation>
    <scope>NUCLEOTIDE SEQUENCE [LARGE SCALE GENOMIC DNA]</scope>
    <source>
        <strain evidence="3">CGMCC 1.16326</strain>
    </source>
</reference>
<protein>
    <recommendedName>
        <fullName evidence="4">Polysaccharide pyruvyl transferase</fullName>
    </recommendedName>
</protein>
<dbReference type="EMBL" id="JBHSLV010000031">
    <property type="protein sequence ID" value="MFC5394538.1"/>
    <property type="molecule type" value="Genomic_DNA"/>
</dbReference>
<name>A0ABW0HBA4_9HYPH</name>
<accession>A0ABW0HBA4</accession>
<evidence type="ECO:0000313" key="2">
    <source>
        <dbReference type="EMBL" id="MFC5394538.1"/>
    </source>
</evidence>
<sequence length="101" mass="11029">MLLSVTSTEVAAPLADRFAQPRAVQNGPKNEEESARASLISGRDIHVDSRFHAIVSDRVCGPMGWQALARQLDAPEPQIAGHTSEMTCQQVEAVEMQARYP</sequence>
<organism evidence="2 3">
    <name type="scientific">Bosea vestrisii</name>
    <dbReference type="NCBI Taxonomy" id="151416"/>
    <lineage>
        <taxon>Bacteria</taxon>
        <taxon>Pseudomonadati</taxon>
        <taxon>Pseudomonadota</taxon>
        <taxon>Alphaproteobacteria</taxon>
        <taxon>Hyphomicrobiales</taxon>
        <taxon>Boseaceae</taxon>
        <taxon>Bosea</taxon>
    </lineage>
</organism>